<dbReference type="Pfam" id="PF00501">
    <property type="entry name" value="AMP-binding"/>
    <property type="match status" value="1"/>
</dbReference>
<protein>
    <submittedName>
        <fullName evidence="8">Putative acyl-CoA synthetase</fullName>
    </submittedName>
</protein>
<keyword evidence="3" id="KW-0547">Nucleotide-binding</keyword>
<evidence type="ECO:0000256" key="4">
    <source>
        <dbReference type="ARBA" id="ARBA00022840"/>
    </source>
</evidence>
<dbReference type="NCBIfam" id="NF002937">
    <property type="entry name" value="PRK03584.1"/>
    <property type="match status" value="1"/>
</dbReference>
<dbReference type="InterPro" id="IPR020845">
    <property type="entry name" value="AMP-binding_CS"/>
</dbReference>
<dbReference type="Gene3D" id="3.40.50.12780">
    <property type="entry name" value="N-terminal domain of ligase-like"/>
    <property type="match status" value="1"/>
</dbReference>
<feature type="domain" description="AMP-binding enzyme C-terminal" evidence="6">
    <location>
        <begin position="548"/>
        <end position="623"/>
    </location>
</feature>
<dbReference type="RefSeq" id="WP_235433959.1">
    <property type="nucleotide sequence ID" value="NZ_HF571038.1"/>
</dbReference>
<keyword evidence="4" id="KW-0067">ATP-binding</keyword>
<dbReference type="InterPro" id="IPR025110">
    <property type="entry name" value="AMP-bd_C"/>
</dbReference>
<dbReference type="InterPro" id="IPR000873">
    <property type="entry name" value="AMP-dep_synth/lig_dom"/>
</dbReference>
<dbReference type="Gene3D" id="3.30.300.30">
    <property type="match status" value="1"/>
</dbReference>
<organism evidence="8 9">
    <name type="scientific">Nostocoides jenkinsii Ben 74</name>
    <dbReference type="NCBI Taxonomy" id="1193518"/>
    <lineage>
        <taxon>Bacteria</taxon>
        <taxon>Bacillati</taxon>
        <taxon>Actinomycetota</taxon>
        <taxon>Actinomycetes</taxon>
        <taxon>Micrococcales</taxon>
        <taxon>Intrasporangiaceae</taxon>
        <taxon>Nostocoides</taxon>
    </lineage>
</organism>
<feature type="domain" description="Acetyl-coenzyme A synthetase N-terminal" evidence="7">
    <location>
        <begin position="49"/>
        <end position="102"/>
    </location>
</feature>
<comment type="similarity">
    <text evidence="1">Belongs to the ATP-dependent AMP-binding enzyme family.</text>
</comment>
<proteinExistence type="inferred from homology"/>
<evidence type="ECO:0000256" key="1">
    <source>
        <dbReference type="ARBA" id="ARBA00006432"/>
    </source>
</evidence>
<dbReference type="GO" id="GO:0030729">
    <property type="term" value="F:acetoacetate-CoA ligase activity"/>
    <property type="evidence" value="ECO:0007669"/>
    <property type="project" value="InterPro"/>
</dbReference>
<dbReference type="EMBL" id="CAJC01000142">
    <property type="protein sequence ID" value="CCI53233.1"/>
    <property type="molecule type" value="Genomic_DNA"/>
</dbReference>
<feature type="domain" description="AMP-dependent synthetase/ligase" evidence="5">
    <location>
        <begin position="115"/>
        <end position="481"/>
    </location>
</feature>
<evidence type="ECO:0000313" key="9">
    <source>
        <dbReference type="Proteomes" id="UP000035720"/>
    </source>
</evidence>
<dbReference type="InterPro" id="IPR032387">
    <property type="entry name" value="ACAS_N"/>
</dbReference>
<dbReference type="NCBIfam" id="TIGR01217">
    <property type="entry name" value="ac_ac_CoA_syn"/>
    <property type="match status" value="1"/>
</dbReference>
<accession>A0A077MEB9</accession>
<dbReference type="InterPro" id="IPR005914">
    <property type="entry name" value="Acac_CoA_synth"/>
</dbReference>
<dbReference type="Pfam" id="PF13193">
    <property type="entry name" value="AMP-binding_C"/>
    <property type="match status" value="1"/>
</dbReference>
<keyword evidence="9" id="KW-1185">Reference proteome</keyword>
<dbReference type="STRING" id="1193518.BN13_320002"/>
<evidence type="ECO:0000313" key="8">
    <source>
        <dbReference type="EMBL" id="CCI53233.1"/>
    </source>
</evidence>
<dbReference type="PANTHER" id="PTHR42921">
    <property type="entry name" value="ACETOACETYL-COA SYNTHETASE"/>
    <property type="match status" value="1"/>
</dbReference>
<reference evidence="8 9" key="1">
    <citation type="journal article" date="2013" name="ISME J.">
        <title>A metabolic model for members of the genus Tetrasphaera involved in enhanced biological phosphorus removal.</title>
        <authorList>
            <person name="Kristiansen R."/>
            <person name="Nguyen H.T.T."/>
            <person name="Saunders A.M."/>
            <person name="Nielsen J.L."/>
            <person name="Wimmer R."/>
            <person name="Le V.Q."/>
            <person name="McIlroy S.J."/>
            <person name="Petrovski S."/>
            <person name="Seviour R.J."/>
            <person name="Calteau A."/>
            <person name="Nielsen K.L."/>
            <person name="Nielsen P.H."/>
        </authorList>
    </citation>
    <scope>NUCLEOTIDE SEQUENCE [LARGE SCALE GENOMIC DNA]</scope>
    <source>
        <strain evidence="8 9">Ben 74</strain>
    </source>
</reference>
<dbReference type="GO" id="GO:0005524">
    <property type="term" value="F:ATP binding"/>
    <property type="evidence" value="ECO:0007669"/>
    <property type="project" value="UniProtKB-KW"/>
</dbReference>
<dbReference type="Pfam" id="PF16177">
    <property type="entry name" value="ACAS_N"/>
    <property type="match status" value="1"/>
</dbReference>
<sequence length="675" mass="72188">MPDSVSRAEGVSSDAGALLWSPGREFTGSDLDRFTRFVEARTGQAFPTYAALWAWSVGDLAAFWAAVWDFYEVTASAPYSAVLDDGEMPWVGWFPGARGNYVDQVLRWRERPGPAIVAIGESGDRREIGWVELAAEVAGFAQFLRRSGVQPGDRVVGYVGNVPEAVVAFLGAAAVGATWAACGLDYAVGAAEDRLGQLDPVVLVASTSSVFNGTRHDRVEAVRELVARFPTVRTLVVVDGVCPDGLRAGVEALPWATAVADGSGFVSAQVPAEHPLWVLFSSGTTGLPKGIVHGHLGVVVEHLVAVGLQSGIGPRSRFFWYTSTNWMMWNFLVAGLLTGATIVLYDGSPTTPNPDRMWEVCAAEGVTHFGTSPAYLQTCIKAGLTPGRDHDLGALRMVGVTGAPLPASSAEWIMAEVGDRIQINSISGGTDVVSAFLGAAPNLPVYAGELSGPYLGTAVDAFDESGQPVRGDVGELVLTRPLPSMPVSFWNDPGGARYHDAYFDTYPGVWRHGDWVTLTDRGTAIIHGRSDSTLNRHGIRMGTADLYEAIESLPEVREALVIGCEQPGGGYWMPLFVAPADGVVVDDDLWQAIREVVRTRVSPRHVPDEVYAVAAIPHTRTGKKLEVPVKRLLQGADLAKVVKPEAVDDPSLLDFYVALAARRASDETTAGRHTS</sequence>
<keyword evidence="2" id="KW-0436">Ligase</keyword>
<gene>
    <name evidence="8" type="ORF">BN13_320002</name>
</gene>
<dbReference type="InterPro" id="IPR045851">
    <property type="entry name" value="AMP-bd_C_sf"/>
</dbReference>
<dbReference type="SUPFAM" id="SSF56801">
    <property type="entry name" value="Acetyl-CoA synthetase-like"/>
    <property type="match status" value="1"/>
</dbReference>
<dbReference type="GO" id="GO:0006629">
    <property type="term" value="P:lipid metabolic process"/>
    <property type="evidence" value="ECO:0007669"/>
    <property type="project" value="InterPro"/>
</dbReference>
<name>A0A077MEB9_9MICO</name>
<dbReference type="PROSITE" id="PS00455">
    <property type="entry name" value="AMP_BINDING"/>
    <property type="match status" value="1"/>
</dbReference>
<comment type="caution">
    <text evidence="8">The sequence shown here is derived from an EMBL/GenBank/DDBJ whole genome shotgun (WGS) entry which is preliminary data.</text>
</comment>
<dbReference type="AlphaFoldDB" id="A0A077MEB9"/>
<dbReference type="InterPro" id="IPR042099">
    <property type="entry name" value="ANL_N_sf"/>
</dbReference>
<evidence type="ECO:0000256" key="2">
    <source>
        <dbReference type="ARBA" id="ARBA00022598"/>
    </source>
</evidence>
<evidence type="ECO:0000256" key="3">
    <source>
        <dbReference type="ARBA" id="ARBA00022741"/>
    </source>
</evidence>
<dbReference type="PANTHER" id="PTHR42921:SF1">
    <property type="entry name" value="ACETOACETYL-COA SYNTHETASE"/>
    <property type="match status" value="1"/>
</dbReference>
<evidence type="ECO:0000259" key="7">
    <source>
        <dbReference type="Pfam" id="PF16177"/>
    </source>
</evidence>
<evidence type="ECO:0000259" key="6">
    <source>
        <dbReference type="Pfam" id="PF13193"/>
    </source>
</evidence>
<dbReference type="Proteomes" id="UP000035720">
    <property type="component" value="Unassembled WGS sequence"/>
</dbReference>
<evidence type="ECO:0000259" key="5">
    <source>
        <dbReference type="Pfam" id="PF00501"/>
    </source>
</evidence>